<accession>A0A7S0WY90</accession>
<evidence type="ECO:0000259" key="4">
    <source>
        <dbReference type="Pfam" id="PF01778"/>
    </source>
</evidence>
<evidence type="ECO:0000256" key="3">
    <source>
        <dbReference type="ARBA" id="ARBA00023274"/>
    </source>
</evidence>
<name>A0A7S0WY90_9CHLO</name>
<keyword evidence="2" id="KW-0689">Ribosomal protein</keyword>
<dbReference type="Gene3D" id="3.30.390.110">
    <property type="match status" value="1"/>
</dbReference>
<reference evidence="5" key="1">
    <citation type="submission" date="2021-01" db="EMBL/GenBank/DDBJ databases">
        <authorList>
            <person name="Corre E."/>
            <person name="Pelletier E."/>
            <person name="Niang G."/>
            <person name="Scheremetjew M."/>
            <person name="Finn R."/>
            <person name="Kale V."/>
            <person name="Holt S."/>
            <person name="Cochrane G."/>
            <person name="Meng A."/>
            <person name="Brown T."/>
            <person name="Cohen L."/>
        </authorList>
    </citation>
    <scope>NUCLEOTIDE SEQUENCE</scope>
    <source>
        <strain evidence="5">SAG 11-49</strain>
    </source>
</reference>
<protein>
    <recommendedName>
        <fullName evidence="4">Ribosomal eL28/Mak16 domain-containing protein</fullName>
    </recommendedName>
</protein>
<evidence type="ECO:0000256" key="2">
    <source>
        <dbReference type="ARBA" id="ARBA00022980"/>
    </source>
</evidence>
<organism evidence="5">
    <name type="scientific">Chlamydomonas leiostraca</name>
    <dbReference type="NCBI Taxonomy" id="1034604"/>
    <lineage>
        <taxon>Eukaryota</taxon>
        <taxon>Viridiplantae</taxon>
        <taxon>Chlorophyta</taxon>
        <taxon>core chlorophytes</taxon>
        <taxon>Chlorophyceae</taxon>
        <taxon>CS clade</taxon>
        <taxon>Chlamydomonadales</taxon>
        <taxon>Chlamydomonadaceae</taxon>
        <taxon>Chlamydomonas</taxon>
    </lineage>
</organism>
<sequence>MSSALVWQIVKGNHAFVRKGLNGVVFSAEAGNVYNKNSYKCSGLANTNHVDISVDAKADAVKFGLGSRKNAQKPKKNTARFTVKQNARRALQSVGKQVASFRPDLKKGAVARMAAIQKSLRVKKATKA</sequence>
<dbReference type="AlphaFoldDB" id="A0A7S0WY90"/>
<dbReference type="GO" id="GO:1990904">
    <property type="term" value="C:ribonucleoprotein complex"/>
    <property type="evidence" value="ECO:0007669"/>
    <property type="project" value="UniProtKB-KW"/>
</dbReference>
<dbReference type="InterPro" id="IPR029004">
    <property type="entry name" value="Ribosomal_eL28/Mak16"/>
</dbReference>
<evidence type="ECO:0000256" key="1">
    <source>
        <dbReference type="ARBA" id="ARBA00007926"/>
    </source>
</evidence>
<dbReference type="Pfam" id="PF01778">
    <property type="entry name" value="Ribosomal_L28e"/>
    <property type="match status" value="1"/>
</dbReference>
<dbReference type="EMBL" id="HBFB01027543">
    <property type="protein sequence ID" value="CAD8691091.1"/>
    <property type="molecule type" value="Transcribed_RNA"/>
</dbReference>
<comment type="similarity">
    <text evidence="1">Belongs to the eukaryotic ribosomal protein eL28 family.</text>
</comment>
<dbReference type="GO" id="GO:0006412">
    <property type="term" value="P:translation"/>
    <property type="evidence" value="ECO:0007669"/>
    <property type="project" value="InterPro"/>
</dbReference>
<keyword evidence="3" id="KW-0687">Ribonucleoprotein</keyword>
<gene>
    <name evidence="5" type="ORF">CLEI1391_LOCUS15399</name>
</gene>
<dbReference type="GO" id="GO:0003735">
    <property type="term" value="F:structural constituent of ribosome"/>
    <property type="evidence" value="ECO:0007669"/>
    <property type="project" value="InterPro"/>
</dbReference>
<dbReference type="GO" id="GO:0005840">
    <property type="term" value="C:ribosome"/>
    <property type="evidence" value="ECO:0007669"/>
    <property type="project" value="UniProtKB-KW"/>
</dbReference>
<feature type="domain" description="Ribosomal eL28/Mak16" evidence="4">
    <location>
        <begin position="5"/>
        <end position="119"/>
    </location>
</feature>
<dbReference type="InterPro" id="IPR002672">
    <property type="entry name" value="Ribosomal_eL28"/>
</dbReference>
<dbReference type="PANTHER" id="PTHR10544">
    <property type="entry name" value="60S RIBOSOMAL PROTEIN L28"/>
    <property type="match status" value="1"/>
</dbReference>
<evidence type="ECO:0000313" key="5">
    <source>
        <dbReference type="EMBL" id="CAD8691091.1"/>
    </source>
</evidence>
<proteinExistence type="inferred from homology"/>